<gene>
    <name evidence="1" type="ORF">ABIF29_000312</name>
</gene>
<reference evidence="1 2" key="1">
    <citation type="submission" date="2024-07" db="EMBL/GenBank/DDBJ databases">
        <title>Genomic Encyclopedia of Type Strains, Phase V (KMG-V): Genome sequencing to study the core and pangenomes of soil and plant-associated prokaryotes.</title>
        <authorList>
            <person name="Whitman W."/>
        </authorList>
    </citation>
    <scope>NUCLEOTIDE SEQUENCE [LARGE SCALE GENOMIC DNA]</scope>
    <source>
        <strain evidence="1 2">USDA 415</strain>
    </source>
</reference>
<comment type="caution">
    <text evidence="1">The sequence shown here is derived from an EMBL/GenBank/DDBJ whole genome shotgun (WGS) entry which is preliminary data.</text>
</comment>
<dbReference type="Proteomes" id="UP001565471">
    <property type="component" value="Unassembled WGS sequence"/>
</dbReference>
<keyword evidence="2" id="KW-1185">Reference proteome</keyword>
<organism evidence="1 2">
    <name type="scientific">Bradyrhizobium elkanii</name>
    <dbReference type="NCBI Taxonomy" id="29448"/>
    <lineage>
        <taxon>Bacteria</taxon>
        <taxon>Pseudomonadati</taxon>
        <taxon>Pseudomonadota</taxon>
        <taxon>Alphaproteobacteria</taxon>
        <taxon>Hyphomicrobiales</taxon>
        <taxon>Nitrobacteraceae</taxon>
        <taxon>Bradyrhizobium</taxon>
    </lineage>
</organism>
<accession>A0ABV4EQU4</accession>
<dbReference type="RefSeq" id="WP_370176841.1">
    <property type="nucleotide sequence ID" value="NZ_JBGBYM010000002.1"/>
</dbReference>
<name>A0ABV4EQU4_BRAEL</name>
<sequence length="48" mass="4966">MTVAARLPDAASLETVLAGLGPASADADLIPALTVGLSRLRVRHRADR</sequence>
<dbReference type="EMBL" id="JBGBZA010000001">
    <property type="protein sequence ID" value="MEY9313513.1"/>
    <property type="molecule type" value="Genomic_DNA"/>
</dbReference>
<protein>
    <submittedName>
        <fullName evidence="1">Uncharacterized protein</fullName>
    </submittedName>
</protein>
<proteinExistence type="predicted"/>
<evidence type="ECO:0000313" key="1">
    <source>
        <dbReference type="EMBL" id="MEY9313513.1"/>
    </source>
</evidence>
<evidence type="ECO:0000313" key="2">
    <source>
        <dbReference type="Proteomes" id="UP001565471"/>
    </source>
</evidence>